<proteinExistence type="predicted"/>
<sequence length="255" mass="29120">MIRYIWSRHGLGQCNDHLRYFSEAPARHSFRIHFYSDSSLLLLLKRTFIILRRKLVINSNTELSSSIISAIAEVSEYTLRSIAKVTTTINIINATLLKEIRKNRKLIILRSFLLDRIVLIFLTKSKTLSKDFLLFGVSYRRFSLKSSSYKIALSIGTFISVKRSEFDSGFIISVLIILAIKNYSILDIEVISIASIDTPFKEVLLSINTLTRAILPLSYIFRNSTRTLSENKSSSYSLIVSIRLGSIKTLAREII</sequence>
<evidence type="ECO:0000313" key="2">
    <source>
        <dbReference type="Proteomes" id="UP000178912"/>
    </source>
</evidence>
<organism evidence="1 2">
    <name type="scientific">Rhynchosporium agropyri</name>
    <dbReference type="NCBI Taxonomy" id="914238"/>
    <lineage>
        <taxon>Eukaryota</taxon>
        <taxon>Fungi</taxon>
        <taxon>Dikarya</taxon>
        <taxon>Ascomycota</taxon>
        <taxon>Pezizomycotina</taxon>
        <taxon>Leotiomycetes</taxon>
        <taxon>Helotiales</taxon>
        <taxon>Ploettnerulaceae</taxon>
        <taxon>Rhynchosporium</taxon>
    </lineage>
</organism>
<name>A0A1E1KS77_9HELO</name>
<dbReference type="EMBL" id="FJUX01000048">
    <property type="protein sequence ID" value="CZT00840.1"/>
    <property type="molecule type" value="Genomic_DNA"/>
</dbReference>
<gene>
    <name evidence="1" type="ORF">RAG0_08708</name>
</gene>
<accession>A0A1E1KS77</accession>
<protein>
    <submittedName>
        <fullName evidence="1">Uncharacterized protein</fullName>
    </submittedName>
</protein>
<reference evidence="2" key="1">
    <citation type="submission" date="2016-03" db="EMBL/GenBank/DDBJ databases">
        <authorList>
            <person name="Guldener U."/>
        </authorList>
    </citation>
    <scope>NUCLEOTIDE SEQUENCE [LARGE SCALE GENOMIC DNA]</scope>
    <source>
        <strain evidence="2">04CH-RAC-A.6.1</strain>
    </source>
</reference>
<evidence type="ECO:0000313" key="1">
    <source>
        <dbReference type="EMBL" id="CZT00840.1"/>
    </source>
</evidence>
<dbReference type="Proteomes" id="UP000178912">
    <property type="component" value="Unassembled WGS sequence"/>
</dbReference>
<keyword evidence="2" id="KW-1185">Reference proteome</keyword>
<dbReference type="AlphaFoldDB" id="A0A1E1KS77"/>